<accession>A0AA40FJ56</accession>
<evidence type="ECO:0000259" key="5">
    <source>
        <dbReference type="Pfam" id="PF05199"/>
    </source>
</evidence>
<dbReference type="Pfam" id="PF00732">
    <property type="entry name" value="GMC_oxred_N"/>
    <property type="match status" value="1"/>
</dbReference>
<feature type="domain" description="Glucose-methanol-choline oxidoreductase N-terminal" evidence="4">
    <location>
        <begin position="36"/>
        <end position="304"/>
    </location>
</feature>
<keyword evidence="7" id="KW-1185">Reference proteome</keyword>
<organism evidence="6 7">
    <name type="scientific">Melipona bicolor</name>
    <dbReference type="NCBI Taxonomy" id="60889"/>
    <lineage>
        <taxon>Eukaryota</taxon>
        <taxon>Metazoa</taxon>
        <taxon>Ecdysozoa</taxon>
        <taxon>Arthropoda</taxon>
        <taxon>Hexapoda</taxon>
        <taxon>Insecta</taxon>
        <taxon>Pterygota</taxon>
        <taxon>Neoptera</taxon>
        <taxon>Endopterygota</taxon>
        <taxon>Hymenoptera</taxon>
        <taxon>Apocrita</taxon>
        <taxon>Aculeata</taxon>
        <taxon>Apoidea</taxon>
        <taxon>Anthophila</taxon>
        <taxon>Apidae</taxon>
        <taxon>Melipona</taxon>
    </lineage>
</organism>
<dbReference type="SUPFAM" id="SSF54373">
    <property type="entry name" value="FAD-linked reductases, C-terminal domain"/>
    <property type="match status" value="1"/>
</dbReference>
<dbReference type="AlphaFoldDB" id="A0AA40FJ56"/>
<evidence type="ECO:0000259" key="4">
    <source>
        <dbReference type="Pfam" id="PF00732"/>
    </source>
</evidence>
<comment type="cofactor">
    <cofactor evidence="2">
        <name>FAD</name>
        <dbReference type="ChEBI" id="CHEBI:57692"/>
    </cofactor>
</comment>
<dbReference type="Pfam" id="PF05199">
    <property type="entry name" value="GMC_oxred_C"/>
    <property type="match status" value="1"/>
</dbReference>
<sequence>MWNYVLASILVLVVSLLYHCYFNSPASIIVHPNAHYDYVIVGAGTAGCVVASRLSEISNVTVLLVEAGGHFGWVSSVPILAPFMQRTDVDWSYSTEPQNFSSKGFWNHIQNIPRGKGLGGSGQINHLVHSFGKPEDYKAWPKGWSHADLLPYFKKVSDIMNVMSSPEEEYLAEAFLMAEESLKLNNVTLQKGMYTAKRGSRWSTFNAHLQNAWNRRNLHILTNTLVSKILFKENLNADGIEVIYKDGSVGKIAATKEVILCAGVINTPQLLLLSGIGSAEELDKFQIPVVSNLPEVGKNLFDHLLLPLYVNLEARVSVTLYKLQTVPEVLSYFVYGRGWYATNGIMAVGRANDSGVMLFGMGSTDENILKSLSNYKTEPYRAMYPSYNNGTQEGFLFLTHCLQPKSRGSVSLKSSDIRHQPKIDPAYLQDYDDVLCSHRAINFAIQTAETPKFREYGAKVHHPDLEECRHLPRDYRDLEYTECVLRVAALTSYHVCGTCRMGADDRSVVDEKLRVRGVKRLRIIDSSVLPSPISGNPNSVVIAIAERASDVILHRTSD</sequence>
<feature type="domain" description="Glucose-methanol-choline oxidoreductase C-terminal" evidence="5">
    <location>
        <begin position="404"/>
        <end position="545"/>
    </location>
</feature>
<evidence type="ECO:0000313" key="7">
    <source>
        <dbReference type="Proteomes" id="UP001177670"/>
    </source>
</evidence>
<proteinExistence type="inferred from homology"/>
<evidence type="ECO:0000256" key="2">
    <source>
        <dbReference type="PIRSR" id="PIRSR000137-2"/>
    </source>
</evidence>
<keyword evidence="3" id="KW-0732">Signal</keyword>
<evidence type="ECO:0000256" key="1">
    <source>
        <dbReference type="ARBA" id="ARBA00010790"/>
    </source>
</evidence>
<dbReference type="PIRSF" id="PIRSF000137">
    <property type="entry name" value="Alcohol_oxidase"/>
    <property type="match status" value="1"/>
</dbReference>
<comment type="caution">
    <text evidence="6">The sequence shown here is derived from an EMBL/GenBank/DDBJ whole genome shotgun (WGS) entry which is preliminary data.</text>
</comment>
<dbReference type="SUPFAM" id="SSF51905">
    <property type="entry name" value="FAD/NAD(P)-binding domain"/>
    <property type="match status" value="1"/>
</dbReference>
<feature type="binding site" evidence="2">
    <location>
        <begin position="125"/>
        <end position="128"/>
    </location>
    <ligand>
        <name>FAD</name>
        <dbReference type="ChEBI" id="CHEBI:57692"/>
    </ligand>
</feature>
<dbReference type="PANTHER" id="PTHR11552:SF188">
    <property type="entry name" value="NEITHER INACTIVATION NOR AFTERPOTENTIAL PROTEIN G"/>
    <property type="match status" value="1"/>
</dbReference>
<dbReference type="Gene3D" id="3.30.560.10">
    <property type="entry name" value="Glucose Oxidase, domain 3"/>
    <property type="match status" value="1"/>
</dbReference>
<gene>
    <name evidence="6" type="ORF">K0M31_012943</name>
</gene>
<name>A0AA40FJ56_9HYME</name>
<dbReference type="EMBL" id="JAHYIQ010000034">
    <property type="protein sequence ID" value="KAK1119866.1"/>
    <property type="molecule type" value="Genomic_DNA"/>
</dbReference>
<dbReference type="InterPro" id="IPR000172">
    <property type="entry name" value="GMC_OxRdtase_N"/>
</dbReference>
<dbReference type="InterPro" id="IPR012132">
    <property type="entry name" value="GMC_OxRdtase"/>
</dbReference>
<evidence type="ECO:0000256" key="3">
    <source>
        <dbReference type="SAM" id="SignalP"/>
    </source>
</evidence>
<evidence type="ECO:0000313" key="6">
    <source>
        <dbReference type="EMBL" id="KAK1119866.1"/>
    </source>
</evidence>
<feature type="signal peptide" evidence="3">
    <location>
        <begin position="1"/>
        <end position="22"/>
    </location>
</feature>
<dbReference type="GO" id="GO:0050660">
    <property type="term" value="F:flavin adenine dinucleotide binding"/>
    <property type="evidence" value="ECO:0007669"/>
    <property type="project" value="InterPro"/>
</dbReference>
<dbReference type="InterPro" id="IPR036188">
    <property type="entry name" value="FAD/NAD-bd_sf"/>
</dbReference>
<dbReference type="Proteomes" id="UP001177670">
    <property type="component" value="Unassembled WGS sequence"/>
</dbReference>
<keyword evidence="2" id="KW-0274">FAD</keyword>
<dbReference type="Gene3D" id="3.50.50.60">
    <property type="entry name" value="FAD/NAD(P)-binding domain"/>
    <property type="match status" value="1"/>
</dbReference>
<dbReference type="InterPro" id="IPR007867">
    <property type="entry name" value="GMC_OxRtase_C"/>
</dbReference>
<dbReference type="GO" id="GO:0016614">
    <property type="term" value="F:oxidoreductase activity, acting on CH-OH group of donors"/>
    <property type="evidence" value="ECO:0007669"/>
    <property type="project" value="InterPro"/>
</dbReference>
<reference evidence="6" key="1">
    <citation type="submission" date="2021-10" db="EMBL/GenBank/DDBJ databases">
        <title>Melipona bicolor Genome sequencing and assembly.</title>
        <authorList>
            <person name="Araujo N.S."/>
            <person name="Arias M.C."/>
        </authorList>
    </citation>
    <scope>NUCLEOTIDE SEQUENCE</scope>
    <source>
        <strain evidence="6">USP_2M_L1-L4_2017</strain>
        <tissue evidence="6">Whole body</tissue>
    </source>
</reference>
<feature type="chain" id="PRO_5041281915" description="Neither inactivation nor afterpotential protein G" evidence="3">
    <location>
        <begin position="23"/>
        <end position="558"/>
    </location>
</feature>
<comment type="similarity">
    <text evidence="1">Belongs to the GMC oxidoreductase family.</text>
</comment>
<dbReference type="PANTHER" id="PTHR11552">
    <property type="entry name" value="GLUCOSE-METHANOL-CHOLINE GMC OXIDOREDUCTASE"/>
    <property type="match status" value="1"/>
</dbReference>
<keyword evidence="2" id="KW-0285">Flavoprotein</keyword>
<evidence type="ECO:0008006" key="8">
    <source>
        <dbReference type="Google" id="ProtNLM"/>
    </source>
</evidence>
<feature type="binding site" evidence="2">
    <location>
        <position position="226"/>
    </location>
    <ligand>
        <name>FAD</name>
        <dbReference type="ChEBI" id="CHEBI:57692"/>
    </ligand>
</feature>
<protein>
    <recommendedName>
        <fullName evidence="8">Neither inactivation nor afterpotential protein G</fullName>
    </recommendedName>
</protein>